<accession>S7TE44</accession>
<protein>
    <submittedName>
        <fullName evidence="1">Uncharacterized protein</fullName>
    </submittedName>
</protein>
<dbReference type="EMBL" id="ATHJ01000110">
    <property type="protein sequence ID" value="EPR34845.1"/>
    <property type="molecule type" value="Genomic_DNA"/>
</dbReference>
<sequence>MEPIYFPFTYVSPFAATLLGACFPRTVVYQPLSDAVPASLRTWADEGGFDIRVPVDIDNVRLLKLLDEYQKWADLHEGKDLKFFKTQSGRIPFFEDVSTHRLSTDIRKRVSGESDTPSTDALFDARFFLAVAQEFDRRQNELQDGLATYREMERKFLKELLGDPEESDIGLGGSPALHAEDPGGHMTEKRLETFARLVREDNAEDRLFVTTSRAVYNAVRDTISPAGEILEIREMSIPDPNRLAAFQTEVSNHIRKFLENPVEASEIVTFPTPENDNAPRFSLTLVDTRLECDEFLDACMALSTNGTPKSAESPTAGGVLIGLLDGTP</sequence>
<evidence type="ECO:0000313" key="2">
    <source>
        <dbReference type="Proteomes" id="UP000014977"/>
    </source>
</evidence>
<name>S7TE44_DESML</name>
<dbReference type="OrthoDB" id="5417874at2"/>
<dbReference type="Proteomes" id="UP000014977">
    <property type="component" value="Unassembled WGS sequence"/>
</dbReference>
<dbReference type="STRING" id="897.B2D07_07085"/>
<evidence type="ECO:0000313" key="1">
    <source>
        <dbReference type="EMBL" id="EPR34845.1"/>
    </source>
</evidence>
<dbReference type="RefSeq" id="WP_020878314.1">
    <property type="nucleotide sequence ID" value="NZ_ATHJ01000110.1"/>
</dbReference>
<dbReference type="AlphaFoldDB" id="S7TE44"/>
<proteinExistence type="predicted"/>
<comment type="caution">
    <text evidence="1">The sequence shown here is derived from an EMBL/GenBank/DDBJ whole genome shotgun (WGS) entry which is preliminary data.</text>
</comment>
<organism evidence="1 2">
    <name type="scientific">Desulfococcus multivorans DSM 2059</name>
    <dbReference type="NCBI Taxonomy" id="1121405"/>
    <lineage>
        <taxon>Bacteria</taxon>
        <taxon>Pseudomonadati</taxon>
        <taxon>Thermodesulfobacteriota</taxon>
        <taxon>Desulfobacteria</taxon>
        <taxon>Desulfobacterales</taxon>
        <taxon>Desulfococcaceae</taxon>
        <taxon>Desulfococcus</taxon>
    </lineage>
</organism>
<dbReference type="eggNOG" id="ENOG5033KID">
    <property type="taxonomic scope" value="Bacteria"/>
</dbReference>
<reference evidence="1 2" key="1">
    <citation type="journal article" date="2013" name="Genome Announc.">
        <title>Draft genome sequences for three mercury-methylating, sulfate-reducing bacteria.</title>
        <authorList>
            <person name="Brown S.D."/>
            <person name="Hurt R.A.Jr."/>
            <person name="Gilmour C.C."/>
            <person name="Elias D.A."/>
        </authorList>
    </citation>
    <scope>NUCLEOTIDE SEQUENCE [LARGE SCALE GENOMIC DNA]</scope>
    <source>
        <strain evidence="1 2">DSM 2059</strain>
    </source>
</reference>
<keyword evidence="2" id="KW-1185">Reference proteome</keyword>
<gene>
    <name evidence="1" type="ORF">dsmv_3224</name>
</gene>